<reference evidence="1" key="1">
    <citation type="submission" date="2014-09" db="EMBL/GenBank/DDBJ databases">
        <authorList>
            <person name="Magalhaes I.L.F."/>
            <person name="Oliveira U."/>
            <person name="Santos F.R."/>
            <person name="Vidigal T.H.D.A."/>
            <person name="Brescovit A.D."/>
            <person name="Santos A.J."/>
        </authorList>
    </citation>
    <scope>NUCLEOTIDE SEQUENCE</scope>
    <source>
        <tissue evidence="1">Shoot tissue taken approximately 20 cm above the soil surface</tissue>
    </source>
</reference>
<reference evidence="1" key="2">
    <citation type="journal article" date="2015" name="Data Brief">
        <title>Shoot transcriptome of the giant reed, Arundo donax.</title>
        <authorList>
            <person name="Barrero R.A."/>
            <person name="Guerrero F.D."/>
            <person name="Moolhuijzen P."/>
            <person name="Goolsby J.A."/>
            <person name="Tidwell J."/>
            <person name="Bellgard S.E."/>
            <person name="Bellgard M.I."/>
        </authorList>
    </citation>
    <scope>NUCLEOTIDE SEQUENCE</scope>
    <source>
        <tissue evidence="1">Shoot tissue taken approximately 20 cm above the soil surface</tissue>
    </source>
</reference>
<name>A0A0A9EZ76_ARUDO</name>
<proteinExistence type="predicted"/>
<organism evidence="1">
    <name type="scientific">Arundo donax</name>
    <name type="common">Giant reed</name>
    <name type="synonym">Donax arundinaceus</name>
    <dbReference type="NCBI Taxonomy" id="35708"/>
    <lineage>
        <taxon>Eukaryota</taxon>
        <taxon>Viridiplantae</taxon>
        <taxon>Streptophyta</taxon>
        <taxon>Embryophyta</taxon>
        <taxon>Tracheophyta</taxon>
        <taxon>Spermatophyta</taxon>
        <taxon>Magnoliopsida</taxon>
        <taxon>Liliopsida</taxon>
        <taxon>Poales</taxon>
        <taxon>Poaceae</taxon>
        <taxon>PACMAD clade</taxon>
        <taxon>Arundinoideae</taxon>
        <taxon>Arundineae</taxon>
        <taxon>Arundo</taxon>
    </lineage>
</organism>
<accession>A0A0A9EZ76</accession>
<dbReference type="EMBL" id="GBRH01194735">
    <property type="protein sequence ID" value="JAE03161.1"/>
    <property type="molecule type" value="Transcribed_RNA"/>
</dbReference>
<evidence type="ECO:0000313" key="1">
    <source>
        <dbReference type="EMBL" id="JAE03161.1"/>
    </source>
</evidence>
<dbReference type="AlphaFoldDB" id="A0A0A9EZ76"/>
<sequence>MRSPRRRRRRSPRARRRLQQSMPMVVRRRKRRARRRRNLLQLMQMVRRRRNPRTRTPRWKLTSQVRKTRRRRRKSTLIPTNEWVEKMAKLACCNIIASKFLVASIRDLLFCRMEHHFRLGAMSPLLLQSLEELEVLESFVPRIYNSWEVQFV</sequence>
<protein>
    <submittedName>
        <fullName evidence="1">Uncharacterized protein</fullName>
    </submittedName>
</protein>